<comment type="caution">
    <text evidence="4">The sequence shown here is derived from an EMBL/GenBank/DDBJ whole genome shotgun (WGS) entry which is preliminary data.</text>
</comment>
<accession>A0A9X2FD51</accession>
<protein>
    <submittedName>
        <fullName evidence="4">DUF4129 domain-containing protein</fullName>
    </submittedName>
</protein>
<feature type="transmembrane region" description="Helical" evidence="2">
    <location>
        <begin position="214"/>
        <end position="240"/>
    </location>
</feature>
<reference evidence="4" key="1">
    <citation type="submission" date="2022-06" db="EMBL/GenBank/DDBJ databases">
        <title>Aeoliella straminimaris, a novel planctomycete from sediments.</title>
        <authorList>
            <person name="Vitorino I.R."/>
            <person name="Lage O.M."/>
        </authorList>
    </citation>
    <scope>NUCLEOTIDE SEQUENCE</scope>
    <source>
        <strain evidence="4">ICT_H6.2</strain>
    </source>
</reference>
<dbReference type="Pfam" id="PF13559">
    <property type="entry name" value="DUF4129"/>
    <property type="match status" value="1"/>
</dbReference>
<evidence type="ECO:0000259" key="3">
    <source>
        <dbReference type="Pfam" id="PF13559"/>
    </source>
</evidence>
<name>A0A9X2FD51_9BACT</name>
<feature type="domain" description="Protein-glutamine gamma-glutamyltransferase-like C-terminal" evidence="3">
    <location>
        <begin position="558"/>
        <end position="626"/>
    </location>
</feature>
<organism evidence="4 5">
    <name type="scientific">Aeoliella straminimaris</name>
    <dbReference type="NCBI Taxonomy" id="2954799"/>
    <lineage>
        <taxon>Bacteria</taxon>
        <taxon>Pseudomonadati</taxon>
        <taxon>Planctomycetota</taxon>
        <taxon>Planctomycetia</taxon>
        <taxon>Pirellulales</taxon>
        <taxon>Lacipirellulaceae</taxon>
        <taxon>Aeoliella</taxon>
    </lineage>
</organism>
<keyword evidence="2" id="KW-1133">Transmembrane helix</keyword>
<proteinExistence type="predicted"/>
<keyword evidence="5" id="KW-1185">Reference proteome</keyword>
<feature type="compositionally biased region" description="Polar residues" evidence="1">
    <location>
        <begin position="424"/>
        <end position="440"/>
    </location>
</feature>
<evidence type="ECO:0000313" key="4">
    <source>
        <dbReference type="EMBL" id="MCO6046877.1"/>
    </source>
</evidence>
<feature type="compositionally biased region" description="Low complexity" evidence="1">
    <location>
        <begin position="350"/>
        <end position="382"/>
    </location>
</feature>
<gene>
    <name evidence="4" type="ORF">NG895_23505</name>
</gene>
<evidence type="ECO:0000313" key="5">
    <source>
        <dbReference type="Proteomes" id="UP001155241"/>
    </source>
</evidence>
<evidence type="ECO:0000256" key="2">
    <source>
        <dbReference type="SAM" id="Phobius"/>
    </source>
</evidence>
<feature type="transmembrane region" description="Helical" evidence="2">
    <location>
        <begin position="46"/>
        <end position="65"/>
    </location>
</feature>
<feature type="transmembrane region" description="Helical" evidence="2">
    <location>
        <begin position="466"/>
        <end position="484"/>
    </location>
</feature>
<feature type="compositionally biased region" description="Polar residues" evidence="1">
    <location>
        <begin position="287"/>
        <end position="299"/>
    </location>
</feature>
<feature type="transmembrane region" description="Helical" evidence="2">
    <location>
        <begin position="182"/>
        <end position="202"/>
    </location>
</feature>
<keyword evidence="2" id="KW-0812">Transmembrane</keyword>
<feature type="transmembrane region" description="Helical" evidence="2">
    <location>
        <begin position="252"/>
        <end position="273"/>
    </location>
</feature>
<sequence>MAKRLFMTSADYLAIAVSPALIMLLVGSLVFFLLEVLYVGEYQARLNYVFALFVFATVLVARISIEMGSERAAMYSVPLALATFVVLQKFVEHPSVFSPLINIVLIAVVWWCAHKLTWDCTVIDDSQDASGEGLMQLVGVDDAEVPQQGGARQANQLLPDGEPPSFWQQLFSMETGPHAPGLWVLYFSLAALPIFGIGQGFIPSSDTAGRRYAFLLLFVYVASGLLLLVTTSFLGFRRYLRQRGVDMPNPMAATWVGVGGVLTAIVLVIAMLLPRPNAEFAVAQPPWQASSPDGLSSSRYGRGSDGAEDNQQSSQAVTKEDEDAPTGNQTSPDAENRPPGEASKDGKQTSDSGAQGEQSQSSGSNQQSSDTGGDSSADASQGEQQNQSGDEVGSSASDRESAQQGGERNSSDSTSAEREEGTGNDAQSQSGEPNEQQSVQPPEHSGGSKTNVVQALQSVVGGITGLIKWLFYLVLALVFVYLLWKYRHELLAAARDIWRDLKALLARLMGREVADTPPSESEASSPLQPRRRFRDFQNPFMTGAYQKVPAAELVRYTFDALEAWSADRGRPRRTDQTPLEFVEAVSDDTSEMYQPMRNLCHLYGRVAYGGGRVTTKDQEVLREIWQQMEGSSALSVR</sequence>
<dbReference type="RefSeq" id="WP_252854986.1">
    <property type="nucleotide sequence ID" value="NZ_JAMXLR010000077.1"/>
</dbReference>
<dbReference type="AlphaFoldDB" id="A0A9X2FD51"/>
<feature type="region of interest" description="Disordered" evidence="1">
    <location>
        <begin position="284"/>
        <end position="450"/>
    </location>
</feature>
<feature type="transmembrane region" description="Helical" evidence="2">
    <location>
        <begin position="12"/>
        <end position="34"/>
    </location>
</feature>
<dbReference type="Proteomes" id="UP001155241">
    <property type="component" value="Unassembled WGS sequence"/>
</dbReference>
<keyword evidence="2" id="KW-0472">Membrane</keyword>
<feature type="compositionally biased region" description="Polar residues" evidence="1">
    <location>
        <begin position="402"/>
        <end position="414"/>
    </location>
</feature>
<feature type="transmembrane region" description="Helical" evidence="2">
    <location>
        <begin position="96"/>
        <end position="113"/>
    </location>
</feature>
<evidence type="ECO:0000256" key="1">
    <source>
        <dbReference type="SAM" id="MobiDB-lite"/>
    </source>
</evidence>
<dbReference type="EMBL" id="JAMXLR010000077">
    <property type="protein sequence ID" value="MCO6046877.1"/>
    <property type="molecule type" value="Genomic_DNA"/>
</dbReference>
<feature type="compositionally biased region" description="Basic and acidic residues" evidence="1">
    <location>
        <begin position="334"/>
        <end position="348"/>
    </location>
</feature>
<dbReference type="InterPro" id="IPR025403">
    <property type="entry name" value="TgpA-like_C"/>
</dbReference>